<dbReference type="HOGENOM" id="CLU_014758_0_0_1"/>
<name>A0A024SBB2_HYPJR</name>
<evidence type="ECO:0000256" key="1">
    <source>
        <dbReference type="SAM" id="MobiDB-lite"/>
    </source>
</evidence>
<dbReference type="Proteomes" id="UP000024376">
    <property type="component" value="Unassembled WGS sequence"/>
</dbReference>
<feature type="region of interest" description="Disordered" evidence="1">
    <location>
        <begin position="180"/>
        <end position="222"/>
    </location>
</feature>
<feature type="region of interest" description="Disordered" evidence="1">
    <location>
        <begin position="348"/>
        <end position="391"/>
    </location>
</feature>
<gene>
    <name evidence="2" type="ORF">M419DRAFT_137044</name>
</gene>
<dbReference type="EMBL" id="KI911145">
    <property type="protein sequence ID" value="ETS02634.1"/>
    <property type="molecule type" value="Genomic_DNA"/>
</dbReference>
<evidence type="ECO:0000313" key="2">
    <source>
        <dbReference type="EMBL" id="ETS02634.1"/>
    </source>
</evidence>
<reference evidence="3" key="1">
    <citation type="journal article" date="2013" name="Ind. Biotechnol.">
        <title>Comparative genomics analysis of Trichoderma reesei strains.</title>
        <authorList>
            <person name="Koike H."/>
            <person name="Aerts A."/>
            <person name="LaButti K."/>
            <person name="Grigoriev I.V."/>
            <person name="Baker S.E."/>
        </authorList>
    </citation>
    <scope>NUCLEOTIDE SEQUENCE [LARGE SCALE GENOMIC DNA]</scope>
    <source>
        <strain evidence="3">ATCC 56765 / BCRC 32924 / NRRL 11460 / Rut C-30</strain>
    </source>
</reference>
<dbReference type="OrthoDB" id="5407653at2759"/>
<accession>A0A024SBB2</accession>
<protein>
    <submittedName>
        <fullName evidence="2">Uncharacterized protein</fullName>
    </submittedName>
</protein>
<dbReference type="AlphaFoldDB" id="A0A024SBB2"/>
<organism evidence="2 3">
    <name type="scientific">Hypocrea jecorina (strain ATCC 56765 / BCRC 32924 / NRRL 11460 / Rut C-30)</name>
    <name type="common">Trichoderma reesei</name>
    <dbReference type="NCBI Taxonomy" id="1344414"/>
    <lineage>
        <taxon>Eukaryota</taxon>
        <taxon>Fungi</taxon>
        <taxon>Dikarya</taxon>
        <taxon>Ascomycota</taxon>
        <taxon>Pezizomycotina</taxon>
        <taxon>Sordariomycetes</taxon>
        <taxon>Hypocreomycetidae</taxon>
        <taxon>Hypocreales</taxon>
        <taxon>Hypocreaceae</taxon>
        <taxon>Trichoderma</taxon>
    </lineage>
</organism>
<feature type="compositionally biased region" description="Basic and acidic residues" evidence="1">
    <location>
        <begin position="364"/>
        <end position="386"/>
    </location>
</feature>
<proteinExistence type="predicted"/>
<dbReference type="KEGG" id="trr:M419DRAFT_137044"/>
<evidence type="ECO:0000313" key="3">
    <source>
        <dbReference type="Proteomes" id="UP000024376"/>
    </source>
</evidence>
<feature type="compositionally biased region" description="Pro residues" evidence="1">
    <location>
        <begin position="181"/>
        <end position="190"/>
    </location>
</feature>
<sequence length="520" mass="58323">MFGSFGLANLPAKVKVAPEDIPPPTTISLPRYQPFVQDDAPVDPENALSNLLKCTGRTSATAGALGLSAIGFDLRLDVEVDDLIPDPAVLPDFERWDKLTLEEAREMKQSERRFLASGKEHPGSLVYIERRRELSHDNEEAFRTVRRLAPPKGMQQPRLGNAYEFFRCLEFFTMYWDDPTRPPSLPPSPELAPTENGDAATAKESPPPPNVRTSDGSSMPPEYRQHLMTAFIKLVAYDFGCNVSMSRLEPRLHLSSPEGHPSPRKSYSPSNCQFIFQSPMTREAARSGLVYGPVGAVSTRPITDFTTPDIETAQSLDLAREVVAALITAQHRAREGKTETRFGENQWWTTKPRWGGGPGGPIGREADMDLPSGDKDAAPGDSERAARPATKKARKTMSAYDAYRMVRPPAYTWDKKARYQAIGRQKGVDYDDIFVISSVLHHVSILRVRVPDRLLDVLAGSPEPDVTRRSWGKVQGWRSRWFDFFNAEQRLEAMKTLWAVMEYQMRKQPTGDEDVEMAEK</sequence>